<feature type="region of interest" description="Disordered" evidence="1">
    <location>
        <begin position="1"/>
        <end position="139"/>
    </location>
</feature>
<keyword evidence="3" id="KW-1185">Reference proteome</keyword>
<protein>
    <submittedName>
        <fullName evidence="2">Endonuclease/exonuclease/phosphatase family protein</fullName>
    </submittedName>
</protein>
<keyword evidence="2" id="KW-0540">Nuclease</keyword>
<sequence>MRIRSPATCARSGATAANATAPGRSRPPWKGRASPRPGDASATSCANRACGRVRARTVRTAQDAGRRGQAREPAGPRVRRLRPAHASGGRSYLCPRRRRLGVRVSAGRPGGQGHRRPFRRADPRTQAWCWARSPPSASR</sequence>
<accession>A1A3U9</accession>
<dbReference type="Proteomes" id="UP000008702">
    <property type="component" value="Chromosome"/>
</dbReference>
<dbReference type="EMBL" id="AP009256">
    <property type="protein sequence ID" value="BAF40382.1"/>
    <property type="molecule type" value="Genomic_DNA"/>
</dbReference>
<dbReference type="STRING" id="367928.BAD_1601"/>
<dbReference type="HOGENOM" id="CLU_1841222_0_0_11"/>
<evidence type="ECO:0000313" key="2">
    <source>
        <dbReference type="EMBL" id="BAF40382.1"/>
    </source>
</evidence>
<gene>
    <name evidence="2" type="ordered locus">BAD_1601</name>
</gene>
<dbReference type="AlphaFoldDB" id="A1A3U9"/>
<dbReference type="DNASU" id="4557036"/>
<evidence type="ECO:0000256" key="1">
    <source>
        <dbReference type="SAM" id="MobiDB-lite"/>
    </source>
</evidence>
<organism evidence="2 3">
    <name type="scientific">Bifidobacterium adolescentis (strain ATCC 15703 / DSM 20083 / NCTC 11814 / E194a)</name>
    <dbReference type="NCBI Taxonomy" id="367928"/>
    <lineage>
        <taxon>Bacteria</taxon>
        <taxon>Bacillati</taxon>
        <taxon>Actinomycetota</taxon>
        <taxon>Actinomycetes</taxon>
        <taxon>Bifidobacteriales</taxon>
        <taxon>Bifidobacteriaceae</taxon>
        <taxon>Bifidobacterium</taxon>
    </lineage>
</organism>
<proteinExistence type="predicted"/>
<keyword evidence="2" id="KW-0255">Endonuclease</keyword>
<keyword evidence="2" id="KW-0378">Hydrolase</keyword>
<reference evidence="2 3" key="1">
    <citation type="submission" date="2006-12" db="EMBL/GenBank/DDBJ databases">
        <title>Bifidobacterium adolescentis complete genome sequence.</title>
        <authorList>
            <person name="Suzuki T."/>
            <person name="Tsuda Y."/>
            <person name="Kanou N."/>
            <person name="Inoue T."/>
            <person name="Kumazaki K."/>
            <person name="Nagano S."/>
            <person name="Hirai S."/>
            <person name="Tanaka K."/>
            <person name="Watanabe K."/>
        </authorList>
    </citation>
    <scope>NUCLEOTIDE SEQUENCE [LARGE SCALE GENOMIC DNA]</scope>
    <source>
        <strain evidence="3">ATCC 15703 / DSM 20083 / NCTC 11814 / E194a</strain>
    </source>
</reference>
<dbReference type="GO" id="GO:0004519">
    <property type="term" value="F:endonuclease activity"/>
    <property type="evidence" value="ECO:0007669"/>
    <property type="project" value="UniProtKB-KW"/>
</dbReference>
<evidence type="ECO:0000313" key="3">
    <source>
        <dbReference type="Proteomes" id="UP000008702"/>
    </source>
</evidence>
<dbReference type="KEGG" id="bad:BAD_1601"/>
<name>A1A3U9_BIFAA</name>
<feature type="compositionally biased region" description="Low complexity" evidence="1">
    <location>
        <begin position="7"/>
        <end position="21"/>
    </location>
</feature>